<organism evidence="1 2">
    <name type="scientific">Panicum hallii var. hallii</name>
    <dbReference type="NCBI Taxonomy" id="1504633"/>
    <lineage>
        <taxon>Eukaryota</taxon>
        <taxon>Viridiplantae</taxon>
        <taxon>Streptophyta</taxon>
        <taxon>Embryophyta</taxon>
        <taxon>Tracheophyta</taxon>
        <taxon>Spermatophyta</taxon>
        <taxon>Magnoliopsida</taxon>
        <taxon>Liliopsida</taxon>
        <taxon>Poales</taxon>
        <taxon>Poaceae</taxon>
        <taxon>PACMAD clade</taxon>
        <taxon>Panicoideae</taxon>
        <taxon>Panicodae</taxon>
        <taxon>Paniceae</taxon>
        <taxon>Panicinae</taxon>
        <taxon>Panicum</taxon>
        <taxon>Panicum sect. Panicum</taxon>
    </lineage>
</organism>
<dbReference type="EMBL" id="CM009755">
    <property type="protein sequence ID" value="PUZ48540.1"/>
    <property type="molecule type" value="Genomic_DNA"/>
</dbReference>
<name>A0A2T7CYX6_9POAL</name>
<sequence>MILGTIDDCFKLSATLQFSVMPANGDAKLFAEYLGTRSFWFSATFFNKGFTATL</sequence>
<evidence type="ECO:0000313" key="1">
    <source>
        <dbReference type="EMBL" id="PUZ48540.1"/>
    </source>
</evidence>
<dbReference type="Proteomes" id="UP000244336">
    <property type="component" value="Chromosome 7"/>
</dbReference>
<accession>A0A2T7CYX6</accession>
<dbReference type="AlphaFoldDB" id="A0A2T7CYX6"/>
<dbReference type="Gramene" id="PUZ48540">
    <property type="protein sequence ID" value="PUZ48540"/>
    <property type="gene ID" value="GQ55_7G252800"/>
</dbReference>
<protein>
    <submittedName>
        <fullName evidence="1">Uncharacterized protein</fullName>
    </submittedName>
</protein>
<proteinExistence type="predicted"/>
<evidence type="ECO:0000313" key="2">
    <source>
        <dbReference type="Proteomes" id="UP000244336"/>
    </source>
</evidence>
<reference evidence="1 2" key="1">
    <citation type="submission" date="2018-04" db="EMBL/GenBank/DDBJ databases">
        <title>WGS assembly of Panicum hallii var. hallii HAL2.</title>
        <authorList>
            <person name="Lovell J."/>
            <person name="Jenkins J."/>
            <person name="Lowry D."/>
            <person name="Mamidi S."/>
            <person name="Sreedasyam A."/>
            <person name="Weng X."/>
            <person name="Barry K."/>
            <person name="Bonette J."/>
            <person name="Campitelli B."/>
            <person name="Daum C."/>
            <person name="Gordon S."/>
            <person name="Gould B."/>
            <person name="Lipzen A."/>
            <person name="MacQueen A."/>
            <person name="Palacio-Mejia J."/>
            <person name="Plott C."/>
            <person name="Shakirov E."/>
            <person name="Shu S."/>
            <person name="Yoshinaga Y."/>
            <person name="Zane M."/>
            <person name="Rokhsar D."/>
            <person name="Grimwood J."/>
            <person name="Schmutz J."/>
            <person name="Juenger T."/>
        </authorList>
    </citation>
    <scope>NUCLEOTIDE SEQUENCE [LARGE SCALE GENOMIC DNA]</scope>
    <source>
        <strain evidence="2">cv. HAL2</strain>
    </source>
</reference>
<gene>
    <name evidence="1" type="ORF">GQ55_7G252800</name>
</gene>
<keyword evidence="2" id="KW-1185">Reference proteome</keyword>